<organism evidence="1 2">
    <name type="scientific">Candidatus Woesebacteria bacterium GWB1_43_5</name>
    <dbReference type="NCBI Taxonomy" id="1802474"/>
    <lineage>
        <taxon>Bacteria</taxon>
        <taxon>Candidatus Woeseibacteriota</taxon>
    </lineage>
</organism>
<name>A0A1F7WT14_9BACT</name>
<comment type="caution">
    <text evidence="1">The sequence shown here is derived from an EMBL/GenBank/DDBJ whole genome shotgun (WGS) entry which is preliminary data.</text>
</comment>
<dbReference type="Proteomes" id="UP000178812">
    <property type="component" value="Unassembled WGS sequence"/>
</dbReference>
<evidence type="ECO:0000313" key="1">
    <source>
        <dbReference type="EMBL" id="OGM05896.1"/>
    </source>
</evidence>
<evidence type="ECO:0008006" key="3">
    <source>
        <dbReference type="Google" id="ProtNLM"/>
    </source>
</evidence>
<gene>
    <name evidence="1" type="ORF">A2125_00020</name>
</gene>
<reference evidence="1 2" key="1">
    <citation type="journal article" date="2016" name="Nat. Commun.">
        <title>Thousands of microbial genomes shed light on interconnected biogeochemical processes in an aquifer system.</title>
        <authorList>
            <person name="Anantharaman K."/>
            <person name="Brown C.T."/>
            <person name="Hug L.A."/>
            <person name="Sharon I."/>
            <person name="Castelle C.J."/>
            <person name="Probst A.J."/>
            <person name="Thomas B.C."/>
            <person name="Singh A."/>
            <person name="Wilkins M.J."/>
            <person name="Karaoz U."/>
            <person name="Brodie E.L."/>
            <person name="Williams K.H."/>
            <person name="Hubbard S.S."/>
            <person name="Banfield J.F."/>
        </authorList>
    </citation>
    <scope>NUCLEOTIDE SEQUENCE [LARGE SCALE GENOMIC DNA]</scope>
</reference>
<sequence length="143" mass="16166">MSIESEENLCHRAGCQTPSCCHDILISLSEQEIELFPTAVYDPRYAERVMRGKESLYYSENSLLRDGKGPYEGIIRGDCENLKTTPSGAKYCRVYPKRPLACQKIKRGSVSCNEARAFDGKPMVNPEFIEEITQTKQVKLPRG</sequence>
<dbReference type="AlphaFoldDB" id="A0A1F7WT14"/>
<accession>A0A1F7WT14</accession>
<evidence type="ECO:0000313" key="2">
    <source>
        <dbReference type="Proteomes" id="UP000178812"/>
    </source>
</evidence>
<dbReference type="EMBL" id="MGFM01000014">
    <property type="protein sequence ID" value="OGM05896.1"/>
    <property type="molecule type" value="Genomic_DNA"/>
</dbReference>
<proteinExistence type="predicted"/>
<protein>
    <recommendedName>
        <fullName evidence="3">YkgJ family cysteine cluster protein</fullName>
    </recommendedName>
</protein>